<evidence type="ECO:0000256" key="2">
    <source>
        <dbReference type="ARBA" id="ARBA00023015"/>
    </source>
</evidence>
<dbReference type="Pfam" id="PF03704">
    <property type="entry name" value="BTAD"/>
    <property type="match status" value="1"/>
</dbReference>
<evidence type="ECO:0000256" key="4">
    <source>
        <dbReference type="SAM" id="MobiDB-lite"/>
    </source>
</evidence>
<dbReference type="Gene3D" id="1.25.40.10">
    <property type="entry name" value="Tetratricopeptide repeat domain"/>
    <property type="match status" value="1"/>
</dbReference>
<dbReference type="AlphaFoldDB" id="A0A7K3SCB4"/>
<protein>
    <recommendedName>
        <fullName evidence="5">Bacterial transcriptional activator domain-containing protein</fullName>
    </recommendedName>
</protein>
<dbReference type="InterPro" id="IPR011990">
    <property type="entry name" value="TPR-like_helical_dom_sf"/>
</dbReference>
<reference evidence="6 7" key="1">
    <citation type="submission" date="2020-01" db="EMBL/GenBank/DDBJ databases">
        <title>Insect and environment-associated Actinomycetes.</title>
        <authorList>
            <person name="Currrie C."/>
            <person name="Chevrette M."/>
            <person name="Carlson C."/>
            <person name="Stubbendieck R."/>
            <person name="Wendt-Pienkowski E."/>
        </authorList>
    </citation>
    <scope>NUCLEOTIDE SEQUENCE [LARGE SCALE GENOMIC DNA]</scope>
    <source>
        <strain evidence="6 7">SID7590</strain>
    </source>
</reference>
<accession>A0A7K3SCB4</accession>
<dbReference type="GO" id="GO:0003677">
    <property type="term" value="F:DNA binding"/>
    <property type="evidence" value="ECO:0007669"/>
    <property type="project" value="TreeGrafter"/>
</dbReference>
<keyword evidence="1" id="KW-0902">Two-component regulatory system</keyword>
<dbReference type="PANTHER" id="PTHR35807:SF1">
    <property type="entry name" value="TRANSCRIPTIONAL REGULATOR REDD"/>
    <property type="match status" value="1"/>
</dbReference>
<gene>
    <name evidence="6" type="ORF">G3I50_42880</name>
</gene>
<dbReference type="Proteomes" id="UP000469670">
    <property type="component" value="Unassembled WGS sequence"/>
</dbReference>
<comment type="caution">
    <text evidence="6">The sequence shown here is derived from an EMBL/GenBank/DDBJ whole genome shotgun (WGS) entry which is preliminary data.</text>
</comment>
<dbReference type="SUPFAM" id="SSF48452">
    <property type="entry name" value="TPR-like"/>
    <property type="match status" value="1"/>
</dbReference>
<feature type="compositionally biased region" description="Pro residues" evidence="4">
    <location>
        <begin position="93"/>
        <end position="111"/>
    </location>
</feature>
<evidence type="ECO:0000313" key="6">
    <source>
        <dbReference type="EMBL" id="NEC24943.1"/>
    </source>
</evidence>
<dbReference type="InterPro" id="IPR005158">
    <property type="entry name" value="BTAD"/>
</dbReference>
<keyword evidence="2" id="KW-0805">Transcription regulation</keyword>
<feature type="region of interest" description="Disordered" evidence="4">
    <location>
        <begin position="61"/>
        <end position="120"/>
    </location>
</feature>
<feature type="domain" description="Bacterial transcriptional activator" evidence="5">
    <location>
        <begin position="1"/>
        <end position="53"/>
    </location>
</feature>
<dbReference type="PANTHER" id="PTHR35807">
    <property type="entry name" value="TRANSCRIPTIONAL REGULATOR REDD-RELATED"/>
    <property type="match status" value="1"/>
</dbReference>
<dbReference type="GO" id="GO:0000160">
    <property type="term" value="P:phosphorelay signal transduction system"/>
    <property type="evidence" value="ECO:0007669"/>
    <property type="project" value="UniProtKB-KW"/>
</dbReference>
<feature type="compositionally biased region" description="Basic and acidic residues" evidence="4">
    <location>
        <begin position="66"/>
        <end position="78"/>
    </location>
</feature>
<keyword evidence="3" id="KW-0804">Transcription</keyword>
<evidence type="ECO:0000256" key="1">
    <source>
        <dbReference type="ARBA" id="ARBA00023012"/>
    </source>
</evidence>
<evidence type="ECO:0000313" key="7">
    <source>
        <dbReference type="Proteomes" id="UP000469670"/>
    </source>
</evidence>
<evidence type="ECO:0000256" key="3">
    <source>
        <dbReference type="ARBA" id="ARBA00023163"/>
    </source>
</evidence>
<organism evidence="6 7">
    <name type="scientific">Streptomyces parvus</name>
    <dbReference type="NCBI Taxonomy" id="66428"/>
    <lineage>
        <taxon>Bacteria</taxon>
        <taxon>Bacillati</taxon>
        <taxon>Actinomycetota</taxon>
        <taxon>Actinomycetes</taxon>
        <taxon>Kitasatosporales</taxon>
        <taxon>Streptomycetaceae</taxon>
        <taxon>Streptomyces</taxon>
    </lineage>
</organism>
<dbReference type="EMBL" id="JAAGMP010001925">
    <property type="protein sequence ID" value="NEC24943.1"/>
    <property type="molecule type" value="Genomic_DNA"/>
</dbReference>
<proteinExistence type="predicted"/>
<name>A0A7K3SCB4_9ACTN</name>
<evidence type="ECO:0000259" key="5">
    <source>
        <dbReference type="Pfam" id="PF03704"/>
    </source>
</evidence>
<sequence>MRERFVWLLMLALHRSDRGNEALIVYAGHRARIAAELGAEPGPALRALHARLLAQDPGLMTLSTLRENDGRAQEGEAGKRRRGGKTEWGPASRPGPPRFPLPSGLPVPPRTPPRKSRRHV</sequence>
<dbReference type="InterPro" id="IPR051677">
    <property type="entry name" value="AfsR-DnrI-RedD_regulator"/>
</dbReference>
<dbReference type="GO" id="GO:0006355">
    <property type="term" value="P:regulation of DNA-templated transcription"/>
    <property type="evidence" value="ECO:0007669"/>
    <property type="project" value="TreeGrafter"/>
</dbReference>